<dbReference type="Gene3D" id="1.20.1600.10">
    <property type="entry name" value="Outer membrane efflux proteins (OEP)"/>
    <property type="match status" value="1"/>
</dbReference>
<dbReference type="Proteomes" id="UP000600139">
    <property type="component" value="Unassembled WGS sequence"/>
</dbReference>
<comment type="similarity">
    <text evidence="1 2">Belongs to the outer membrane factor (OMF) (TC 1.B.17) family.</text>
</comment>
<keyword evidence="2" id="KW-0732">Signal</keyword>
<dbReference type="Gene3D" id="2.20.200.10">
    <property type="entry name" value="Outer membrane efflux proteins (OEP)"/>
    <property type="match status" value="1"/>
</dbReference>
<evidence type="ECO:0000256" key="2">
    <source>
        <dbReference type="RuleBase" id="RU362097"/>
    </source>
</evidence>
<comment type="caution">
    <text evidence="3">The sequence shown here is derived from an EMBL/GenBank/DDBJ whole genome shotgun (WGS) entry which is preliminary data.</text>
</comment>
<sequence>MKSARFFFISSVALIGLSGCGVTSTSSHANLPLPADWKNSAGFPVASATRDLSRWWGRFNDPTLNRVISDALKNSPDIASASARVRESRAQRNAVASSLFPSLSGGVTGNANASDRDRFGRDSDSSYSAGLNASWEADLFGKNRSSVEAASAQVGATQENFHSVQASLAAETASAYASLRTNEARLAVLKKNITTREETARLAGWRNQAGEADSLEATQAQSSLETARAAIPSLEQAISQGKNQLAFLAGRSPGELDSLLSKSHGAPVPPSSLAIGIPADVLRQRPDVRLAGYQLLAAAASTRATEATRYPSLNLSGSLGLNSATASKLLDPEAATASLVAGITSPIFDAGRIKSNIEAASASEEQAIQTYRTTVLNALRETEDALIACRRSAERLELLETATRLARESDETARQRYESGEIDFLDVLDSQRTLLSLEDNLLTTRTDRTTAYIRLYQALGGGWSSGS</sequence>
<dbReference type="EMBL" id="JAENIK010000004">
    <property type="protein sequence ID" value="MBK1814974.1"/>
    <property type="molecule type" value="Genomic_DNA"/>
</dbReference>
<dbReference type="Pfam" id="PF02321">
    <property type="entry name" value="OEP"/>
    <property type="match status" value="2"/>
</dbReference>
<keyword evidence="2" id="KW-0564">Palmitate</keyword>
<gene>
    <name evidence="3" type="ORF">JIN84_05065</name>
</gene>
<name>A0A934VB27_9BACT</name>
<reference evidence="3" key="1">
    <citation type="submission" date="2021-01" db="EMBL/GenBank/DDBJ databases">
        <title>Modified the classification status of verrucomicrobia.</title>
        <authorList>
            <person name="Feng X."/>
        </authorList>
    </citation>
    <scope>NUCLEOTIDE SEQUENCE</scope>
    <source>
        <strain evidence="3">JCM 18052</strain>
    </source>
</reference>
<keyword evidence="2" id="KW-0812">Transmembrane</keyword>
<evidence type="ECO:0000313" key="3">
    <source>
        <dbReference type="EMBL" id="MBK1814974.1"/>
    </source>
</evidence>
<evidence type="ECO:0000313" key="4">
    <source>
        <dbReference type="Proteomes" id="UP000600139"/>
    </source>
</evidence>
<evidence type="ECO:0000256" key="1">
    <source>
        <dbReference type="ARBA" id="ARBA00007613"/>
    </source>
</evidence>
<feature type="signal peptide" evidence="2">
    <location>
        <begin position="1"/>
        <end position="29"/>
    </location>
</feature>
<dbReference type="AlphaFoldDB" id="A0A934VB27"/>
<dbReference type="PANTHER" id="PTHR30203:SF31">
    <property type="entry name" value="RND EFFLUX SYSTEM, OUTER MEMBRANE LIPOPROTEIN, NODT"/>
    <property type="match status" value="1"/>
</dbReference>
<proteinExistence type="inferred from homology"/>
<dbReference type="InterPro" id="IPR003423">
    <property type="entry name" value="OMP_efflux"/>
</dbReference>
<dbReference type="GO" id="GO:0005886">
    <property type="term" value="C:plasma membrane"/>
    <property type="evidence" value="ECO:0007669"/>
    <property type="project" value="UniProtKB-SubCell"/>
</dbReference>
<dbReference type="GO" id="GO:0015562">
    <property type="term" value="F:efflux transmembrane transporter activity"/>
    <property type="evidence" value="ECO:0007669"/>
    <property type="project" value="InterPro"/>
</dbReference>
<keyword evidence="2" id="KW-0449">Lipoprotein</keyword>
<dbReference type="RefSeq" id="WP_200349921.1">
    <property type="nucleotide sequence ID" value="NZ_BAABHZ010000010.1"/>
</dbReference>
<dbReference type="PROSITE" id="PS51257">
    <property type="entry name" value="PROKAR_LIPOPROTEIN"/>
    <property type="match status" value="1"/>
</dbReference>
<feature type="chain" id="PRO_5038166172" evidence="2">
    <location>
        <begin position="30"/>
        <end position="467"/>
    </location>
</feature>
<keyword evidence="2" id="KW-1134">Transmembrane beta strand</keyword>
<dbReference type="InterPro" id="IPR010131">
    <property type="entry name" value="MdtP/NodT-like"/>
</dbReference>
<keyword evidence="4" id="KW-1185">Reference proteome</keyword>
<accession>A0A934VB27</accession>
<dbReference type="SUPFAM" id="SSF56954">
    <property type="entry name" value="Outer membrane efflux proteins (OEP)"/>
    <property type="match status" value="1"/>
</dbReference>
<comment type="subcellular location">
    <subcellularLocation>
        <location evidence="2">Cell membrane</location>
        <topology evidence="2">Lipid-anchor</topology>
    </subcellularLocation>
</comment>
<organism evidence="3 4">
    <name type="scientific">Luteolibacter yonseiensis</name>
    <dbReference type="NCBI Taxonomy" id="1144680"/>
    <lineage>
        <taxon>Bacteria</taxon>
        <taxon>Pseudomonadati</taxon>
        <taxon>Verrucomicrobiota</taxon>
        <taxon>Verrucomicrobiia</taxon>
        <taxon>Verrucomicrobiales</taxon>
        <taxon>Verrucomicrobiaceae</taxon>
        <taxon>Luteolibacter</taxon>
    </lineage>
</organism>
<protein>
    <submittedName>
        <fullName evidence="3">Efflux transporter outer membrane subunit</fullName>
    </submittedName>
</protein>
<dbReference type="PANTHER" id="PTHR30203">
    <property type="entry name" value="OUTER MEMBRANE CATION EFFLUX PROTEIN"/>
    <property type="match status" value="1"/>
</dbReference>
<keyword evidence="2" id="KW-0472">Membrane</keyword>
<dbReference type="NCBIfam" id="TIGR01845">
    <property type="entry name" value="outer_NodT"/>
    <property type="match status" value="1"/>
</dbReference>